<evidence type="ECO:0000313" key="2">
    <source>
        <dbReference type="Proteomes" id="UP000602198"/>
    </source>
</evidence>
<evidence type="ECO:0000313" key="1">
    <source>
        <dbReference type="EMBL" id="MBL1073304.1"/>
    </source>
</evidence>
<dbReference type="EMBL" id="JAERRJ010000001">
    <property type="protein sequence ID" value="MBL1073304.1"/>
    <property type="molecule type" value="Genomic_DNA"/>
</dbReference>
<dbReference type="RefSeq" id="WP_201943121.1">
    <property type="nucleotide sequence ID" value="NZ_JAERRJ010000001.1"/>
</dbReference>
<organism evidence="1 2">
    <name type="scientific">Nocardia acididurans</name>
    <dbReference type="NCBI Taxonomy" id="2802282"/>
    <lineage>
        <taxon>Bacteria</taxon>
        <taxon>Bacillati</taxon>
        <taxon>Actinomycetota</taxon>
        <taxon>Actinomycetes</taxon>
        <taxon>Mycobacteriales</taxon>
        <taxon>Nocardiaceae</taxon>
        <taxon>Nocardia</taxon>
    </lineage>
</organism>
<name>A0ABS1LYH5_9NOCA</name>
<protein>
    <submittedName>
        <fullName evidence="1">Uncharacterized protein</fullName>
    </submittedName>
</protein>
<gene>
    <name evidence="1" type="ORF">JK358_02730</name>
</gene>
<proteinExistence type="predicted"/>
<accession>A0ABS1LYH5</accession>
<dbReference type="Proteomes" id="UP000602198">
    <property type="component" value="Unassembled WGS sequence"/>
</dbReference>
<sequence>MTVSRGTLDGLDINGLNTALSEATCLGIDVDAAAARIRLELDVLHLPVDGPPPANHKVHLTLTGVSRVAASLRRQRWDDLEPVVLPLTADSLREAVLSFGGGALHGWEFFDLDDKSWAQWKKLLSFDAVLSDRPAAHMLEFSQEEGIDPRELDVRVWFDSVEVADLDGKPIPVTEFIGGGVRWWQAHDKGDPRTMRPNIVPPL</sequence>
<comment type="caution">
    <text evidence="1">The sequence shown here is derived from an EMBL/GenBank/DDBJ whole genome shotgun (WGS) entry which is preliminary data.</text>
</comment>
<reference evidence="1 2" key="1">
    <citation type="submission" date="2021-01" db="EMBL/GenBank/DDBJ databases">
        <title>WGS of actinomycetes isolated from Thailand.</title>
        <authorList>
            <person name="Thawai C."/>
        </authorList>
    </citation>
    <scope>NUCLEOTIDE SEQUENCE [LARGE SCALE GENOMIC DNA]</scope>
    <source>
        <strain evidence="1 2">LPG 2</strain>
    </source>
</reference>
<keyword evidence="2" id="KW-1185">Reference proteome</keyword>